<dbReference type="Proteomes" id="UP000836841">
    <property type="component" value="Chromosome 6"/>
</dbReference>
<dbReference type="AlphaFoldDB" id="A0AAU9SU93"/>
<organism evidence="1 2">
    <name type="scientific">Thlaspi arvense</name>
    <name type="common">Field penny-cress</name>
    <dbReference type="NCBI Taxonomy" id="13288"/>
    <lineage>
        <taxon>Eukaryota</taxon>
        <taxon>Viridiplantae</taxon>
        <taxon>Streptophyta</taxon>
        <taxon>Embryophyta</taxon>
        <taxon>Tracheophyta</taxon>
        <taxon>Spermatophyta</taxon>
        <taxon>Magnoliopsida</taxon>
        <taxon>eudicotyledons</taxon>
        <taxon>Gunneridae</taxon>
        <taxon>Pentapetalae</taxon>
        <taxon>rosids</taxon>
        <taxon>malvids</taxon>
        <taxon>Brassicales</taxon>
        <taxon>Brassicaceae</taxon>
        <taxon>Thlaspideae</taxon>
        <taxon>Thlaspi</taxon>
    </lineage>
</organism>
<protein>
    <submittedName>
        <fullName evidence="1">Uncharacterized protein</fullName>
    </submittedName>
</protein>
<dbReference type="EMBL" id="OU466862">
    <property type="protein sequence ID" value="CAH2070561.1"/>
    <property type="molecule type" value="Genomic_DNA"/>
</dbReference>
<evidence type="ECO:0000313" key="1">
    <source>
        <dbReference type="EMBL" id="CAH2070561.1"/>
    </source>
</evidence>
<evidence type="ECO:0000313" key="2">
    <source>
        <dbReference type="Proteomes" id="UP000836841"/>
    </source>
</evidence>
<accession>A0AAU9SU93</accession>
<proteinExistence type="predicted"/>
<keyword evidence="2" id="KW-1185">Reference proteome</keyword>
<sequence length="77" mass="9007">MKEKQVKDGVSRVEKWLRENGVRYLSEAEGKKIAKSRVLGTFIYVLHSQEQSKRKFRIMEEEEAISNLNPEAKMPKV</sequence>
<reference evidence="1 2" key="1">
    <citation type="submission" date="2022-03" db="EMBL/GenBank/DDBJ databases">
        <authorList>
            <person name="Nunn A."/>
            <person name="Chopra R."/>
            <person name="Nunn A."/>
            <person name="Contreras Garrido A."/>
        </authorList>
    </citation>
    <scope>NUCLEOTIDE SEQUENCE [LARGE SCALE GENOMIC DNA]</scope>
</reference>
<gene>
    <name evidence="1" type="ORF">TAV2_LOCUS19776</name>
</gene>
<name>A0AAU9SU93_THLAR</name>